<sequence length="326" mass="37223">MNELITQEKRPSIAGTIFKQLANFNTLYDYHTSLARKYGTCRLVTPTQSEVFIFDPVNVEHVLKTKFSNYCKGLYSHEVMKDLFGDGIFTVDGDKWRHQRKLASHEFSTKVLRDFSSLVFFANATKLVEKVSDAATSNRLIDLQEVLMKSTLDSIFKVGFGIELNSLSGSDEGGIKFAKTFNNASVNVFWRFGDPIWKIKREIREPTKGTRSLSIDEFMKLVTEDVLDSMQYLQAALAETLRIYPPVASDRKSAVNDDILPDGFKVKKGDGIVYAPYAMGRMTFIWGEDAEDFRPERWIQNGVFQAESPFKYTAFQVIILLHRQKV</sequence>
<dbReference type="GO" id="GO:0005506">
    <property type="term" value="F:iron ion binding"/>
    <property type="evidence" value="ECO:0007669"/>
    <property type="project" value="InterPro"/>
</dbReference>
<protein>
    <recommendedName>
        <fullName evidence="7">Cytochrome P450</fullName>
    </recommendedName>
</protein>
<dbReference type="Gene3D" id="1.10.630.10">
    <property type="entry name" value="Cytochrome P450"/>
    <property type="match status" value="2"/>
</dbReference>
<keyword evidence="2" id="KW-0479">Metal-binding</keyword>
<dbReference type="AlphaFoldDB" id="A0A7J7L1R0"/>
<gene>
    <name evidence="5" type="ORF">GIB67_035033</name>
</gene>
<dbReference type="GO" id="GO:0004497">
    <property type="term" value="F:monooxygenase activity"/>
    <property type="evidence" value="ECO:0007669"/>
    <property type="project" value="InterPro"/>
</dbReference>
<dbReference type="InterPro" id="IPR036396">
    <property type="entry name" value="Cyt_P450_sf"/>
</dbReference>
<evidence type="ECO:0000256" key="1">
    <source>
        <dbReference type="ARBA" id="ARBA00010617"/>
    </source>
</evidence>
<keyword evidence="4" id="KW-0408">Iron</keyword>
<accession>A0A7J7L1R0</accession>
<evidence type="ECO:0000256" key="4">
    <source>
        <dbReference type="ARBA" id="ARBA00023004"/>
    </source>
</evidence>
<dbReference type="GO" id="GO:0016705">
    <property type="term" value="F:oxidoreductase activity, acting on paired donors, with incorporation or reduction of molecular oxygen"/>
    <property type="evidence" value="ECO:0007669"/>
    <property type="project" value="InterPro"/>
</dbReference>
<dbReference type="GO" id="GO:0020037">
    <property type="term" value="F:heme binding"/>
    <property type="evidence" value="ECO:0007669"/>
    <property type="project" value="InterPro"/>
</dbReference>
<dbReference type="Pfam" id="PF00067">
    <property type="entry name" value="p450"/>
    <property type="match status" value="2"/>
</dbReference>
<organism evidence="5 6">
    <name type="scientific">Kingdonia uniflora</name>
    <dbReference type="NCBI Taxonomy" id="39325"/>
    <lineage>
        <taxon>Eukaryota</taxon>
        <taxon>Viridiplantae</taxon>
        <taxon>Streptophyta</taxon>
        <taxon>Embryophyta</taxon>
        <taxon>Tracheophyta</taxon>
        <taxon>Spermatophyta</taxon>
        <taxon>Magnoliopsida</taxon>
        <taxon>Ranunculales</taxon>
        <taxon>Circaeasteraceae</taxon>
        <taxon>Kingdonia</taxon>
    </lineage>
</organism>
<proteinExistence type="inferred from homology"/>
<dbReference type="Proteomes" id="UP000541444">
    <property type="component" value="Unassembled WGS sequence"/>
</dbReference>
<dbReference type="SUPFAM" id="SSF48264">
    <property type="entry name" value="Cytochrome P450"/>
    <property type="match status" value="1"/>
</dbReference>
<dbReference type="OrthoDB" id="1713632at2759"/>
<comment type="caution">
    <text evidence="5">The sequence shown here is derived from an EMBL/GenBank/DDBJ whole genome shotgun (WGS) entry which is preliminary data.</text>
</comment>
<evidence type="ECO:0000313" key="6">
    <source>
        <dbReference type="Proteomes" id="UP000541444"/>
    </source>
</evidence>
<evidence type="ECO:0000256" key="2">
    <source>
        <dbReference type="ARBA" id="ARBA00022723"/>
    </source>
</evidence>
<name>A0A7J7L1R0_9MAGN</name>
<comment type="similarity">
    <text evidence="1">Belongs to the cytochrome P450 family.</text>
</comment>
<evidence type="ECO:0000256" key="3">
    <source>
        <dbReference type="ARBA" id="ARBA00023002"/>
    </source>
</evidence>
<dbReference type="PANTHER" id="PTHR24296">
    <property type="entry name" value="CYTOCHROME P450"/>
    <property type="match status" value="1"/>
</dbReference>
<dbReference type="InterPro" id="IPR001128">
    <property type="entry name" value="Cyt_P450"/>
</dbReference>
<evidence type="ECO:0008006" key="7">
    <source>
        <dbReference type="Google" id="ProtNLM"/>
    </source>
</evidence>
<reference evidence="5 6" key="1">
    <citation type="journal article" date="2020" name="IScience">
        <title>Genome Sequencing of the Endangered Kingdonia uniflora (Circaeasteraceae, Ranunculales) Reveals Potential Mechanisms of Evolutionary Specialization.</title>
        <authorList>
            <person name="Sun Y."/>
            <person name="Deng T."/>
            <person name="Zhang A."/>
            <person name="Moore M.J."/>
            <person name="Landis J.B."/>
            <person name="Lin N."/>
            <person name="Zhang H."/>
            <person name="Zhang X."/>
            <person name="Huang J."/>
            <person name="Zhang X."/>
            <person name="Sun H."/>
            <person name="Wang H."/>
        </authorList>
    </citation>
    <scope>NUCLEOTIDE SEQUENCE [LARGE SCALE GENOMIC DNA]</scope>
    <source>
        <strain evidence="5">TB1705</strain>
        <tissue evidence="5">Leaf</tissue>
    </source>
</reference>
<keyword evidence="6" id="KW-1185">Reference proteome</keyword>
<evidence type="ECO:0000313" key="5">
    <source>
        <dbReference type="EMBL" id="KAF6136474.1"/>
    </source>
</evidence>
<dbReference type="EMBL" id="JACGCM010002693">
    <property type="protein sequence ID" value="KAF6136474.1"/>
    <property type="molecule type" value="Genomic_DNA"/>
</dbReference>
<keyword evidence="3" id="KW-0560">Oxidoreductase</keyword>
<dbReference type="GO" id="GO:0044550">
    <property type="term" value="P:secondary metabolite biosynthetic process"/>
    <property type="evidence" value="ECO:0007669"/>
    <property type="project" value="UniProtKB-ARBA"/>
</dbReference>